<reference evidence="1" key="1">
    <citation type="journal article" date="2020" name="J Insects Food Feed">
        <title>The yellow mealworm (Tenebrio molitor) genome: a resource for the emerging insects as food and feed industry.</title>
        <authorList>
            <person name="Eriksson T."/>
            <person name="Andere A."/>
            <person name="Kelstrup H."/>
            <person name="Emery V."/>
            <person name="Picard C."/>
        </authorList>
    </citation>
    <scope>NUCLEOTIDE SEQUENCE</scope>
    <source>
        <strain evidence="1">Stoneville</strain>
        <tissue evidence="1">Whole head</tissue>
    </source>
</reference>
<comment type="caution">
    <text evidence="1">The sequence shown here is derived from an EMBL/GenBank/DDBJ whole genome shotgun (WGS) entry which is preliminary data.</text>
</comment>
<evidence type="ECO:0000313" key="2">
    <source>
        <dbReference type="Proteomes" id="UP000719412"/>
    </source>
</evidence>
<protein>
    <submittedName>
        <fullName evidence="1">Uncharacterized protein</fullName>
    </submittedName>
</protein>
<sequence>MNGVALEKRLATSALIWCTFADSTGESFLKEMLSLIRSTCLFVKYSYSEIPSSWFWKSLSILLRSKSDVLKSMWLIYLPQRFRAEVAPRALPPIQTNGGARLRTHLSIHGPQTNLARSADALTDRALFRFAANTRPIRADAADT</sequence>
<reference evidence="1" key="2">
    <citation type="submission" date="2021-08" db="EMBL/GenBank/DDBJ databases">
        <authorList>
            <person name="Eriksson T."/>
        </authorList>
    </citation>
    <scope>NUCLEOTIDE SEQUENCE</scope>
    <source>
        <strain evidence="1">Stoneville</strain>
        <tissue evidence="1">Whole head</tissue>
    </source>
</reference>
<organism evidence="1 2">
    <name type="scientific">Tenebrio molitor</name>
    <name type="common">Yellow mealworm beetle</name>
    <dbReference type="NCBI Taxonomy" id="7067"/>
    <lineage>
        <taxon>Eukaryota</taxon>
        <taxon>Metazoa</taxon>
        <taxon>Ecdysozoa</taxon>
        <taxon>Arthropoda</taxon>
        <taxon>Hexapoda</taxon>
        <taxon>Insecta</taxon>
        <taxon>Pterygota</taxon>
        <taxon>Neoptera</taxon>
        <taxon>Endopterygota</taxon>
        <taxon>Coleoptera</taxon>
        <taxon>Polyphaga</taxon>
        <taxon>Cucujiformia</taxon>
        <taxon>Tenebrionidae</taxon>
        <taxon>Tenebrio</taxon>
    </lineage>
</organism>
<name>A0A8J6LCJ2_TENMO</name>
<dbReference type="EMBL" id="JABDTM020023996">
    <property type="protein sequence ID" value="KAH0814718.1"/>
    <property type="molecule type" value="Genomic_DNA"/>
</dbReference>
<gene>
    <name evidence="1" type="ORF">GEV33_008073</name>
</gene>
<accession>A0A8J6LCJ2</accession>
<evidence type="ECO:0000313" key="1">
    <source>
        <dbReference type="EMBL" id="KAH0814718.1"/>
    </source>
</evidence>
<proteinExistence type="predicted"/>
<dbReference type="Proteomes" id="UP000719412">
    <property type="component" value="Unassembled WGS sequence"/>
</dbReference>
<dbReference type="AlphaFoldDB" id="A0A8J6LCJ2"/>
<keyword evidence="2" id="KW-1185">Reference proteome</keyword>